<keyword evidence="8" id="KW-0227">DNA damage</keyword>
<evidence type="ECO:0000256" key="4">
    <source>
        <dbReference type="ARBA" id="ARBA00022723"/>
    </source>
</evidence>
<dbReference type="PANTHER" id="PTHR15749">
    <property type="entry name" value="FANCONI-ASSOCIATED NUCLEASE 1"/>
    <property type="match status" value="1"/>
</dbReference>
<dbReference type="Pfam" id="PF08774">
    <property type="entry name" value="VRR_NUC"/>
    <property type="match status" value="1"/>
</dbReference>
<dbReference type="AlphaFoldDB" id="A0A507D4T4"/>
<comment type="catalytic activity">
    <reaction evidence="1 8">
        <text>Hydrolytically removes 5'-nucleotides successively from the 3'-hydroxy termini of 3'-hydroxy-terminated oligonucleotides.</text>
        <dbReference type="EC" id="3.1.4.1"/>
    </reaction>
</comment>
<evidence type="ECO:0000313" key="11">
    <source>
        <dbReference type="EMBL" id="TPX46337.1"/>
    </source>
</evidence>
<organism evidence="11 12">
    <name type="scientific">Chytriomyces confervae</name>
    <dbReference type="NCBI Taxonomy" id="246404"/>
    <lineage>
        <taxon>Eukaryota</taxon>
        <taxon>Fungi</taxon>
        <taxon>Fungi incertae sedis</taxon>
        <taxon>Chytridiomycota</taxon>
        <taxon>Chytridiomycota incertae sedis</taxon>
        <taxon>Chytridiomycetes</taxon>
        <taxon>Chytridiales</taxon>
        <taxon>Chytriomycetaceae</taxon>
        <taxon>Chytriomyces</taxon>
    </lineage>
</organism>
<dbReference type="Proteomes" id="UP000320333">
    <property type="component" value="Unassembled WGS sequence"/>
</dbReference>
<evidence type="ECO:0000256" key="5">
    <source>
        <dbReference type="ARBA" id="ARBA00022801"/>
    </source>
</evidence>
<comment type="subcellular location">
    <subcellularLocation>
        <location evidence="8">Nucleus</location>
    </subcellularLocation>
</comment>
<dbReference type="InterPro" id="IPR014883">
    <property type="entry name" value="VRR_NUC"/>
</dbReference>
<protein>
    <recommendedName>
        <fullName evidence="8">Fanconi-associated nuclease</fullName>
        <ecNumber evidence="8">3.1.4.1</ecNumber>
    </recommendedName>
</protein>
<dbReference type="EMBL" id="QEAP01001370">
    <property type="protein sequence ID" value="TPX46337.1"/>
    <property type="molecule type" value="Genomic_DNA"/>
</dbReference>
<dbReference type="Gene3D" id="3.40.1350.10">
    <property type="match status" value="1"/>
</dbReference>
<comment type="function">
    <text evidence="8">Nuclease required for the repair of DNA interstrand cross-links (ICL). Acts as a 5'-3' exonuclease that anchors at a cut end of DNA and cleaves DNA successively at every third nucleotide, allowing to excise an ICL from one strand through flanking incisions.</text>
</comment>
<dbReference type="InterPro" id="IPR049132">
    <property type="entry name" value="FAN1-like_euk"/>
</dbReference>
<comment type="similarity">
    <text evidence="2 8">Belongs to the FAN1 family.</text>
</comment>
<dbReference type="EC" id="3.1.4.1" evidence="8"/>
<dbReference type="InterPro" id="IPR011856">
    <property type="entry name" value="tRNA_endonuc-like_dom_sf"/>
</dbReference>
<evidence type="ECO:0000256" key="6">
    <source>
        <dbReference type="ARBA" id="ARBA00022842"/>
    </source>
</evidence>
<feature type="compositionally biased region" description="Acidic residues" evidence="9">
    <location>
        <begin position="43"/>
        <end position="52"/>
    </location>
</feature>
<evidence type="ECO:0000256" key="8">
    <source>
        <dbReference type="RuleBase" id="RU365033"/>
    </source>
</evidence>
<dbReference type="GO" id="GO:0017108">
    <property type="term" value="F:5'-flap endonuclease activity"/>
    <property type="evidence" value="ECO:0007669"/>
    <property type="project" value="TreeGrafter"/>
</dbReference>
<dbReference type="CDD" id="cd22326">
    <property type="entry name" value="FAN1-like"/>
    <property type="match status" value="1"/>
</dbReference>
<keyword evidence="6 8" id="KW-0460">Magnesium</keyword>
<dbReference type="InterPro" id="IPR033315">
    <property type="entry name" value="Fan1-like"/>
</dbReference>
<dbReference type="GO" id="GO:0046872">
    <property type="term" value="F:metal ion binding"/>
    <property type="evidence" value="ECO:0007669"/>
    <property type="project" value="UniProtKB-KW"/>
</dbReference>
<evidence type="ECO:0000256" key="9">
    <source>
        <dbReference type="SAM" id="MobiDB-lite"/>
    </source>
</evidence>
<comment type="caution">
    <text evidence="11">The sequence shown here is derived from an EMBL/GenBank/DDBJ whole genome shotgun (WGS) entry which is preliminary data.</text>
</comment>
<evidence type="ECO:0000259" key="10">
    <source>
        <dbReference type="SMART" id="SM00990"/>
    </source>
</evidence>
<dbReference type="GO" id="GO:0005634">
    <property type="term" value="C:nucleus"/>
    <property type="evidence" value="ECO:0007669"/>
    <property type="project" value="UniProtKB-SubCell"/>
</dbReference>
<keyword evidence="5 8" id="KW-0378">Hydrolase</keyword>
<dbReference type="InterPro" id="IPR049125">
    <property type="entry name" value="FAN1-like_WH"/>
</dbReference>
<evidence type="ECO:0000256" key="1">
    <source>
        <dbReference type="ARBA" id="ARBA00000983"/>
    </source>
</evidence>
<sequence>MDIRSFFAPVQSKAKREPPADAVKTEADAVKTEAGPSDTPAAESEESDELNGDSDQVKGLSYVEQWDTVVESFSEANADSERHLLDGDERAIVDTFTSLSTNARLMFVRIMMRKHKVERVRKLAFADETSMNELANAGFVRMDPVESLSAMLNLLSRDELMVLAKLFRVPRASSLSVAQLNAAMEDAHATSSRSFSFDNFSESTNSILLDKVKAMLGRTLLVPATVVDLFRTLFFVYNREKHWTDNPFLVHVRANLRVRRLNYEHFTVRKCTLTWPTRDDLVEFIRMCKLQIEIESLIQSVTGMKSEPDRQLIWQKVVALAEPCMQVFTQWRHDFPEDGHVSGIPWLASFTGGMKSTSILKHLASAYKHINLLKQASDLYATLLSHKITGLKRGRGKMWEEYLLLLTKQGRVEEAHAKGLDALADSALEFGARRSVEARLRRLSNQKSATKEMARHKFAALDLNLSTKRLESCFTRTVVAKKTFSSTGRKALYSCINSGEDCHVEQLALNEYERLGFKGLHSENSVVTTLFGMLFWDMLFDDSVPGVFASPFQDAPLDFNTEFFYAARRSRIDARLANLDLGVFDETDWEPGLKLDLKPSEAENASTSSDDIKPDCISGDENSALASVHSSKHDSKHTPLHVAIISHIDATHRKKATQCRGVHWNAFTRPEILEIARCFTGHQISTICRAFIESYGGHSGGVPDLCVWNPELNEVKLVEVKGEGDTLSASQIMWIDLMVACGICVELFHVQLPESVGKKRKTCK</sequence>
<keyword evidence="4 8" id="KW-0479">Metal-binding</keyword>
<keyword evidence="7 8" id="KW-0464">Manganese</keyword>
<dbReference type="GO" id="GO:0070336">
    <property type="term" value="F:flap-structured DNA binding"/>
    <property type="evidence" value="ECO:0007669"/>
    <property type="project" value="TreeGrafter"/>
</dbReference>
<evidence type="ECO:0000256" key="3">
    <source>
        <dbReference type="ARBA" id="ARBA00022722"/>
    </source>
</evidence>
<name>A0A507D4T4_9FUNG</name>
<dbReference type="GO" id="GO:0004528">
    <property type="term" value="F:phosphodiesterase I activity"/>
    <property type="evidence" value="ECO:0007669"/>
    <property type="project" value="UniProtKB-EC"/>
</dbReference>
<dbReference type="Pfam" id="PF21315">
    <property type="entry name" value="FAN1_HTH"/>
    <property type="match status" value="1"/>
</dbReference>
<reference evidence="11 12" key="1">
    <citation type="journal article" date="2019" name="Sci. Rep.">
        <title>Comparative genomics of chytrid fungi reveal insights into the obligate biotrophic and pathogenic lifestyle of Synchytrium endobioticum.</title>
        <authorList>
            <person name="van de Vossenberg B.T.L.H."/>
            <person name="Warris S."/>
            <person name="Nguyen H.D.T."/>
            <person name="van Gent-Pelzer M.P.E."/>
            <person name="Joly D.L."/>
            <person name="van de Geest H.C."/>
            <person name="Bonants P.J.M."/>
            <person name="Smith D.S."/>
            <person name="Levesque C.A."/>
            <person name="van der Lee T.A.J."/>
        </authorList>
    </citation>
    <scope>NUCLEOTIDE SEQUENCE [LARGE SCALE GENOMIC DNA]</scope>
    <source>
        <strain evidence="11 12">CBS 675.73</strain>
    </source>
</reference>
<dbReference type="GO" id="GO:0008409">
    <property type="term" value="F:5'-3' exonuclease activity"/>
    <property type="evidence" value="ECO:0007669"/>
    <property type="project" value="TreeGrafter"/>
</dbReference>
<comment type="cofactor">
    <cofactor evidence="8">
        <name>Mg(2+)</name>
        <dbReference type="ChEBI" id="CHEBI:18420"/>
    </cofactor>
    <cofactor evidence="8">
        <name>Mn(2+)</name>
        <dbReference type="ChEBI" id="CHEBI:29035"/>
    </cofactor>
</comment>
<keyword evidence="8" id="KW-0539">Nucleus</keyword>
<dbReference type="OrthoDB" id="258143at2759"/>
<proteinExistence type="inferred from homology"/>
<dbReference type="PANTHER" id="PTHR15749:SF4">
    <property type="entry name" value="FANCONI-ASSOCIATED NUCLEASE 1"/>
    <property type="match status" value="1"/>
</dbReference>
<keyword evidence="8" id="KW-0234">DNA repair</keyword>
<dbReference type="SMART" id="SM00990">
    <property type="entry name" value="VRR_NUC"/>
    <property type="match status" value="1"/>
</dbReference>
<accession>A0A507D4T4</accession>
<dbReference type="STRING" id="246404.A0A507D4T4"/>
<keyword evidence="3 8" id="KW-0540">Nuclease</keyword>
<keyword evidence="12" id="KW-1185">Reference proteome</keyword>
<dbReference type="GO" id="GO:0036297">
    <property type="term" value="P:interstrand cross-link repair"/>
    <property type="evidence" value="ECO:0007669"/>
    <property type="project" value="InterPro"/>
</dbReference>
<feature type="compositionally biased region" description="Basic and acidic residues" evidence="9">
    <location>
        <begin position="14"/>
        <end position="31"/>
    </location>
</feature>
<feature type="region of interest" description="Disordered" evidence="9">
    <location>
        <begin position="1"/>
        <end position="57"/>
    </location>
</feature>
<evidence type="ECO:0000256" key="2">
    <source>
        <dbReference type="ARBA" id="ARBA00005533"/>
    </source>
</evidence>
<gene>
    <name evidence="11" type="ORF">CcCBS67573_g10321</name>
</gene>
<feature type="domain" description="VRR-NUC" evidence="10">
    <location>
        <begin position="650"/>
        <end position="752"/>
    </location>
</feature>
<evidence type="ECO:0000256" key="7">
    <source>
        <dbReference type="ARBA" id="ARBA00023211"/>
    </source>
</evidence>
<evidence type="ECO:0000313" key="12">
    <source>
        <dbReference type="Proteomes" id="UP000320333"/>
    </source>
</evidence>